<accession>A0ABS0IEC4</accession>
<dbReference type="EMBL" id="JADQDQ010000002">
    <property type="protein sequence ID" value="MBF9236696.1"/>
    <property type="molecule type" value="Genomic_DNA"/>
</dbReference>
<name>A0ABS0IEC4_9BACT</name>
<organism evidence="2 3">
    <name type="scientific">Hymenobacter jeongseonensis</name>
    <dbReference type="NCBI Taxonomy" id="2791027"/>
    <lineage>
        <taxon>Bacteria</taxon>
        <taxon>Pseudomonadati</taxon>
        <taxon>Bacteroidota</taxon>
        <taxon>Cytophagia</taxon>
        <taxon>Cytophagales</taxon>
        <taxon>Hymenobacteraceae</taxon>
        <taxon>Hymenobacter</taxon>
    </lineage>
</organism>
<reference evidence="2 3" key="1">
    <citation type="submission" date="2020-11" db="EMBL/GenBank/DDBJ databases">
        <authorList>
            <person name="Kim M.K."/>
        </authorList>
    </citation>
    <scope>NUCLEOTIDE SEQUENCE [LARGE SCALE GENOMIC DNA]</scope>
    <source>
        <strain evidence="2 3">BT683</strain>
    </source>
</reference>
<evidence type="ECO:0000256" key="1">
    <source>
        <dbReference type="SAM" id="MobiDB-lite"/>
    </source>
</evidence>
<feature type="compositionally biased region" description="Polar residues" evidence="1">
    <location>
        <begin position="1"/>
        <end position="11"/>
    </location>
</feature>
<dbReference type="RefSeq" id="WP_196281081.1">
    <property type="nucleotide sequence ID" value="NZ_JADQDQ010000002.1"/>
</dbReference>
<evidence type="ECO:0000313" key="3">
    <source>
        <dbReference type="Proteomes" id="UP000597617"/>
    </source>
</evidence>
<dbReference type="Proteomes" id="UP000597617">
    <property type="component" value="Unassembled WGS sequence"/>
</dbReference>
<keyword evidence="3" id="KW-1185">Reference proteome</keyword>
<sequence length="92" mass="10249">MLLKVTSSLAQGTPVPAPRVRPDPDYQQVSVPVPRAVSLITDVASVLFSRDANKDKVQDLIERRRIRSEKQDQSVTITLPKNRLTRSLGLVD</sequence>
<comment type="caution">
    <text evidence="2">The sequence shown here is derived from an EMBL/GenBank/DDBJ whole genome shotgun (WGS) entry which is preliminary data.</text>
</comment>
<gene>
    <name evidence="2" type="ORF">I2I05_04750</name>
</gene>
<evidence type="ECO:0000313" key="2">
    <source>
        <dbReference type="EMBL" id="MBF9236696.1"/>
    </source>
</evidence>
<proteinExistence type="predicted"/>
<protein>
    <submittedName>
        <fullName evidence="2">Uncharacterized protein</fullName>
    </submittedName>
</protein>
<feature type="region of interest" description="Disordered" evidence="1">
    <location>
        <begin position="1"/>
        <end position="25"/>
    </location>
</feature>